<dbReference type="InterPro" id="IPR002295">
    <property type="entry name" value="N4/N6-MTase_EcoPI_Mod-like"/>
</dbReference>
<evidence type="ECO:0000256" key="5">
    <source>
        <dbReference type="ARBA" id="ARBA00022691"/>
    </source>
</evidence>
<dbReference type="Proteomes" id="UP000181790">
    <property type="component" value="Unassembled WGS sequence"/>
</dbReference>
<dbReference type="Pfam" id="PF01555">
    <property type="entry name" value="N6_N4_Mtase"/>
    <property type="match status" value="1"/>
</dbReference>
<comment type="similarity">
    <text evidence="1">Belongs to the N(4)/N(6)-methyltransferase family.</text>
</comment>
<comment type="catalytic activity">
    <reaction evidence="6">
        <text>a 2'-deoxyadenosine in DNA + S-adenosyl-L-methionine = an N(6)-methyl-2'-deoxyadenosine in DNA + S-adenosyl-L-homocysteine + H(+)</text>
        <dbReference type="Rhea" id="RHEA:15197"/>
        <dbReference type="Rhea" id="RHEA-COMP:12418"/>
        <dbReference type="Rhea" id="RHEA-COMP:12419"/>
        <dbReference type="ChEBI" id="CHEBI:15378"/>
        <dbReference type="ChEBI" id="CHEBI:57856"/>
        <dbReference type="ChEBI" id="CHEBI:59789"/>
        <dbReference type="ChEBI" id="CHEBI:90615"/>
        <dbReference type="ChEBI" id="CHEBI:90616"/>
        <dbReference type="EC" id="2.1.1.72"/>
    </reaction>
</comment>
<proteinExistence type="inferred from homology"/>
<comment type="caution">
    <text evidence="8">The sequence shown here is derived from an EMBL/GenBank/DDBJ whole genome shotgun (WGS) entry which is preliminary data.</text>
</comment>
<feature type="domain" description="DNA methylase N-4/N-6" evidence="7">
    <location>
        <begin position="122"/>
        <end position="485"/>
    </location>
</feature>
<keyword evidence="5" id="KW-0949">S-adenosyl-L-methionine</keyword>
<evidence type="ECO:0000256" key="3">
    <source>
        <dbReference type="ARBA" id="ARBA00022603"/>
    </source>
</evidence>
<keyword evidence="9" id="KW-1185">Reference proteome</keyword>
<name>A0A1S2VEJ7_9BACT</name>
<accession>A0A1S2VEJ7</accession>
<dbReference type="InterPro" id="IPR002941">
    <property type="entry name" value="DNA_methylase_N4/N6"/>
</dbReference>
<evidence type="ECO:0000313" key="8">
    <source>
        <dbReference type="EMBL" id="OIN57143.1"/>
    </source>
</evidence>
<dbReference type="EC" id="2.1.1.72" evidence="2"/>
<evidence type="ECO:0000256" key="2">
    <source>
        <dbReference type="ARBA" id="ARBA00011900"/>
    </source>
</evidence>
<dbReference type="GO" id="GO:0003677">
    <property type="term" value="F:DNA binding"/>
    <property type="evidence" value="ECO:0007669"/>
    <property type="project" value="InterPro"/>
</dbReference>
<dbReference type="PROSITE" id="PS00092">
    <property type="entry name" value="N6_MTASE"/>
    <property type="match status" value="1"/>
</dbReference>
<evidence type="ECO:0000313" key="9">
    <source>
        <dbReference type="Proteomes" id="UP000181790"/>
    </source>
</evidence>
<dbReference type="InterPro" id="IPR002052">
    <property type="entry name" value="DNA_methylase_N6_adenine_CS"/>
</dbReference>
<evidence type="ECO:0000256" key="6">
    <source>
        <dbReference type="ARBA" id="ARBA00047942"/>
    </source>
</evidence>
<dbReference type="AlphaFoldDB" id="A0A1S2VEJ7"/>
<dbReference type="GO" id="GO:0009007">
    <property type="term" value="F:site-specific DNA-methyltransferase (adenine-specific) activity"/>
    <property type="evidence" value="ECO:0007669"/>
    <property type="project" value="UniProtKB-EC"/>
</dbReference>
<evidence type="ECO:0000256" key="4">
    <source>
        <dbReference type="ARBA" id="ARBA00022679"/>
    </source>
</evidence>
<keyword evidence="3" id="KW-0489">Methyltransferase</keyword>
<organism evidence="8 9">
    <name type="scientific">Arsenicibacter rosenii</name>
    <dbReference type="NCBI Taxonomy" id="1750698"/>
    <lineage>
        <taxon>Bacteria</taxon>
        <taxon>Pseudomonadati</taxon>
        <taxon>Bacteroidota</taxon>
        <taxon>Cytophagia</taxon>
        <taxon>Cytophagales</taxon>
        <taxon>Spirosomataceae</taxon>
        <taxon>Arsenicibacter</taxon>
    </lineage>
</organism>
<dbReference type="InterPro" id="IPR029063">
    <property type="entry name" value="SAM-dependent_MTases_sf"/>
</dbReference>
<dbReference type="SUPFAM" id="SSF53335">
    <property type="entry name" value="S-adenosyl-L-methionine-dependent methyltransferases"/>
    <property type="match status" value="1"/>
</dbReference>
<gene>
    <name evidence="8" type="ORF">BLX24_21570</name>
</gene>
<reference evidence="8 9" key="1">
    <citation type="submission" date="2016-10" db="EMBL/GenBank/DDBJ databases">
        <title>Arsenicibacter rosenii gen. nov., sp. nov., an efficient arsenic-methylating bacterium isolated from an arsenic-contaminated paddy soil.</title>
        <authorList>
            <person name="Huang K."/>
        </authorList>
    </citation>
    <scope>NUCLEOTIDE SEQUENCE [LARGE SCALE GENOMIC DNA]</scope>
    <source>
        <strain evidence="8 9">SM-1</strain>
    </source>
</reference>
<dbReference type="Gene3D" id="3.40.50.150">
    <property type="entry name" value="Vaccinia Virus protein VP39"/>
    <property type="match status" value="1"/>
</dbReference>
<evidence type="ECO:0000256" key="1">
    <source>
        <dbReference type="ARBA" id="ARBA00006594"/>
    </source>
</evidence>
<dbReference type="GO" id="GO:0032259">
    <property type="term" value="P:methylation"/>
    <property type="evidence" value="ECO:0007669"/>
    <property type="project" value="UniProtKB-KW"/>
</dbReference>
<keyword evidence="4" id="KW-0808">Transferase</keyword>
<dbReference type="GO" id="GO:0008170">
    <property type="term" value="F:N-methyltransferase activity"/>
    <property type="evidence" value="ECO:0007669"/>
    <property type="project" value="InterPro"/>
</dbReference>
<protein>
    <recommendedName>
        <fullName evidence="2">site-specific DNA-methyltransferase (adenine-specific)</fullName>
        <ecNumber evidence="2">2.1.1.72</ecNumber>
    </recommendedName>
</protein>
<evidence type="ECO:0000259" key="7">
    <source>
        <dbReference type="Pfam" id="PF01555"/>
    </source>
</evidence>
<dbReference type="EMBL" id="MORL01000015">
    <property type="protein sequence ID" value="OIN57143.1"/>
    <property type="molecule type" value="Genomic_DNA"/>
</dbReference>
<sequence length="697" mass="79797">MPYLSEEDRLDMASPDQVSKNLEALAALFPNCITETENGKAVDFDLLKQELSHQVIEGNKERYRLEWPGKREAIVTANLPTTKTLRPVREDSVNFDDTENLYIEGDNLEVLKLLQESYFGKIKMIYIDPPYNTGKDFIYVDNFAKRLNEFNEESGHVNEEGERLIANPETSGRYHSDWLSMMYPRLKLARNLLRNDGILFVSINDKEVHNLRKLCDEIFGAKNFLACLIWNSEGNTDNQLEIKINHEYILCYLRDIQYKNVAIGNVIDPNTREDSNLHAGVVDNNINKNSPANPPAILELPAGFPSSEEEFFYKGKELDDRFFEITQAEKYISEDIKKEYNIESLSGLPVKIDDLVVSGYQLVKPCRIYGGFANRNKLKEFISGGFVPVEEDGSPIHFYINSNGAIRYRKENVESRNILSVLRNLGTTEKSKTYLKKMGIHFSYPKPVDLIKYLIKIGCQDSTGIVLDFFAGSTSTAESLMRLNTSDNGKRKFIMVQLPELTEEGSEAYKVGFKNICEIGKDRIRKVGSQVSKDHGLQLRNKTSLLNFDQANIIDELTVDALDTGFRVYRLDSSNMQDVYYRPQDYQQDQLDIFADNIKPDRTADDLLAQVMLDWGLPLSYKIEQLLVLDKKVFRVAQDSLLACFDKGIDEAFAKEVASYKPLRIVFRDQSFKDDTAKENVRQLLKQLSPDTEMRVI</sequence>
<dbReference type="PIRSF" id="PIRSF015855">
    <property type="entry name" value="TypeIII_Mtase_mKpnI"/>
    <property type="match status" value="1"/>
</dbReference>
<dbReference type="PRINTS" id="PR00506">
    <property type="entry name" value="D21N6MTFRASE"/>
</dbReference>